<dbReference type="NCBIfam" id="TIGR00067">
    <property type="entry name" value="glut_race"/>
    <property type="match status" value="1"/>
</dbReference>
<dbReference type="SUPFAM" id="SSF53681">
    <property type="entry name" value="Aspartate/glutamate racemase"/>
    <property type="match status" value="2"/>
</dbReference>
<dbReference type="RefSeq" id="WP_237852855.1">
    <property type="nucleotide sequence ID" value="NZ_JAKLWS010000004.1"/>
</dbReference>
<dbReference type="PANTHER" id="PTHR21198:SF2">
    <property type="entry name" value="GLUTAMATE RACEMASE"/>
    <property type="match status" value="1"/>
</dbReference>
<comment type="caution">
    <text evidence="8">The sequence shown here is derived from an EMBL/GenBank/DDBJ whole genome shotgun (WGS) entry which is preliminary data.</text>
</comment>
<feature type="binding site" evidence="7">
    <location>
        <begin position="13"/>
        <end position="14"/>
    </location>
    <ligand>
        <name>substrate</name>
    </ligand>
</feature>
<sequence length="267" mass="28878">MNFRKDAPIGIFDSGLGGLTVAKAVSEALPNEDIIYYGDTARVPYGIKSQQTIRNYSIEISRFLQAKGVKMIIIACNTASAAAFSGVCEAVGDIPVLNVIDAGTISAIRSGKKHIGVIGTLGTVGSGAYELSLKKANEELIVKSKACPLLVPLAEEGWTDNSIAKQTIDIYLKPFRNNGVEALILGCTHYPLFKDSILEYFNGKPIEIIDSAEAVAEMAKGKLSELDLLNDSGKKGELTCYVSDRPQRFRELAERFIGREIDIKTAD</sequence>
<dbReference type="HAMAP" id="MF_00258">
    <property type="entry name" value="Glu_racemase"/>
    <property type="match status" value="1"/>
</dbReference>
<evidence type="ECO:0000313" key="8">
    <source>
        <dbReference type="EMBL" id="MCG2588011.1"/>
    </source>
</evidence>
<keyword evidence="3 7" id="KW-0133">Cell shape</keyword>
<keyword evidence="6 7" id="KW-0961">Cell wall biogenesis/degradation</keyword>
<keyword evidence="9" id="KW-1185">Reference proteome</keyword>
<dbReference type="PROSITE" id="PS00923">
    <property type="entry name" value="ASP_GLU_RACEMASE_1"/>
    <property type="match status" value="1"/>
</dbReference>
<comment type="pathway">
    <text evidence="7">Cell wall biogenesis; peptidoglycan biosynthesis.</text>
</comment>
<evidence type="ECO:0000256" key="1">
    <source>
        <dbReference type="ARBA" id="ARBA00001602"/>
    </source>
</evidence>
<protein>
    <recommendedName>
        <fullName evidence="2 7">Glutamate racemase</fullName>
        <ecNumber evidence="2 7">5.1.1.3</ecNumber>
    </recommendedName>
</protein>
<feature type="binding site" evidence="7">
    <location>
        <begin position="188"/>
        <end position="189"/>
    </location>
    <ligand>
        <name>substrate</name>
    </ligand>
</feature>
<dbReference type="Proteomes" id="UP001165366">
    <property type="component" value="Unassembled WGS sequence"/>
</dbReference>
<reference evidence="8" key="1">
    <citation type="submission" date="2022-01" db="EMBL/GenBank/DDBJ databases">
        <authorList>
            <person name="Wang Y."/>
        </authorList>
    </citation>
    <scope>NUCLEOTIDE SEQUENCE</scope>
    <source>
        <strain evidence="8">WB101</strain>
    </source>
</reference>
<dbReference type="PANTHER" id="PTHR21198">
    <property type="entry name" value="GLUTAMATE RACEMASE"/>
    <property type="match status" value="1"/>
</dbReference>
<comment type="similarity">
    <text evidence="7">Belongs to the aspartate/glutamate racemases family.</text>
</comment>
<proteinExistence type="inferred from homology"/>
<comment type="function">
    <text evidence="7">Provides the (R)-glutamate required for cell wall biosynthesis.</text>
</comment>
<dbReference type="Pfam" id="PF01177">
    <property type="entry name" value="Asp_Glu_race"/>
    <property type="match status" value="1"/>
</dbReference>
<dbReference type="InterPro" id="IPR018187">
    <property type="entry name" value="Asp/Glu_racemase_AS_1"/>
</dbReference>
<dbReference type="EC" id="5.1.1.3" evidence="2 7"/>
<feature type="active site" description="Proton donor/acceptor" evidence="7">
    <location>
        <position position="187"/>
    </location>
</feature>
<comment type="catalytic activity">
    <reaction evidence="1 7">
        <text>L-glutamate = D-glutamate</text>
        <dbReference type="Rhea" id="RHEA:12813"/>
        <dbReference type="ChEBI" id="CHEBI:29985"/>
        <dbReference type="ChEBI" id="CHEBI:29986"/>
        <dbReference type="EC" id="5.1.1.3"/>
    </reaction>
</comment>
<accession>A0ABS9KAY1</accession>
<feature type="binding site" evidence="7">
    <location>
        <begin position="77"/>
        <end position="78"/>
    </location>
    <ligand>
        <name>substrate</name>
    </ligand>
</feature>
<keyword evidence="5 7" id="KW-0413">Isomerase</keyword>
<dbReference type="InterPro" id="IPR015942">
    <property type="entry name" value="Asp/Glu/hydantoin_racemase"/>
</dbReference>
<dbReference type="EMBL" id="JAKLWS010000004">
    <property type="protein sequence ID" value="MCG2588011.1"/>
    <property type="molecule type" value="Genomic_DNA"/>
</dbReference>
<evidence type="ECO:0000256" key="5">
    <source>
        <dbReference type="ARBA" id="ARBA00023235"/>
    </source>
</evidence>
<dbReference type="Gene3D" id="3.40.50.1860">
    <property type="match status" value="2"/>
</dbReference>
<evidence type="ECO:0000256" key="4">
    <source>
        <dbReference type="ARBA" id="ARBA00022984"/>
    </source>
</evidence>
<gene>
    <name evidence="7 8" type="primary">murI</name>
    <name evidence="8" type="ORF">L6773_05510</name>
</gene>
<organism evidence="8 9">
    <name type="scientific">Rhodohalobacter sulfatireducens</name>
    <dbReference type="NCBI Taxonomy" id="2911366"/>
    <lineage>
        <taxon>Bacteria</taxon>
        <taxon>Pseudomonadati</taxon>
        <taxon>Balneolota</taxon>
        <taxon>Balneolia</taxon>
        <taxon>Balneolales</taxon>
        <taxon>Balneolaceae</taxon>
        <taxon>Rhodohalobacter</taxon>
    </lineage>
</organism>
<reference evidence="8" key="2">
    <citation type="submission" date="2024-05" db="EMBL/GenBank/DDBJ databases">
        <title>Rhodohalobacter halophilus gen. nov., sp. nov., a moderately halophilic member of the family Balneolaceae.</title>
        <authorList>
            <person name="Xia J."/>
        </authorList>
    </citation>
    <scope>NUCLEOTIDE SEQUENCE</scope>
    <source>
        <strain evidence="8">WB101</strain>
    </source>
</reference>
<keyword evidence="4 7" id="KW-0573">Peptidoglycan synthesis</keyword>
<feature type="active site" description="Proton donor/acceptor" evidence="7">
    <location>
        <position position="76"/>
    </location>
</feature>
<dbReference type="InterPro" id="IPR001920">
    <property type="entry name" value="Asp/Glu_race"/>
</dbReference>
<evidence type="ECO:0000256" key="7">
    <source>
        <dbReference type="HAMAP-Rule" id="MF_00258"/>
    </source>
</evidence>
<dbReference type="InterPro" id="IPR004391">
    <property type="entry name" value="Glu_race"/>
</dbReference>
<evidence type="ECO:0000256" key="6">
    <source>
        <dbReference type="ARBA" id="ARBA00023316"/>
    </source>
</evidence>
<evidence type="ECO:0000256" key="3">
    <source>
        <dbReference type="ARBA" id="ARBA00022960"/>
    </source>
</evidence>
<name>A0ABS9KAY1_9BACT</name>
<dbReference type="GO" id="GO:0008881">
    <property type="term" value="F:glutamate racemase activity"/>
    <property type="evidence" value="ECO:0007669"/>
    <property type="project" value="UniProtKB-EC"/>
</dbReference>
<evidence type="ECO:0000256" key="2">
    <source>
        <dbReference type="ARBA" id="ARBA00013090"/>
    </source>
</evidence>
<feature type="binding site" evidence="7">
    <location>
        <begin position="45"/>
        <end position="46"/>
    </location>
    <ligand>
        <name>substrate</name>
    </ligand>
</feature>
<evidence type="ECO:0000313" key="9">
    <source>
        <dbReference type="Proteomes" id="UP001165366"/>
    </source>
</evidence>